<evidence type="ECO:0000313" key="2">
    <source>
        <dbReference type="Proteomes" id="UP001279734"/>
    </source>
</evidence>
<sequence>MDADISVIHPNGFQSVECERDEGLKPVLGTERVEHFQEQLTLGTRVHDAVPLVKDSLLLFIEEDDDDDEHHCSHHGDVLVSDSGADYQLDTGLECGYLCYQLMENFHTVGSATCNGYRITTVRRSLRDLQGIEGPEPDVQMETIQNSGAILNFSHPFNGLLPGPEIIPNMSSPECQYDNMSINEKLFIKIKSIIILPGHPEVRQVGNDEISQGIRNLEENYPGQGWDNISAGKSASSKGARQALLAFMRKTLKHCCKYEATGFSCFNGPPFKDILRSVATRLTEA</sequence>
<comment type="caution">
    <text evidence="1">The sequence shown here is derived from an EMBL/GenBank/DDBJ whole genome shotgun (WGS) entry which is preliminary data.</text>
</comment>
<dbReference type="EMBL" id="BSYO01000013">
    <property type="protein sequence ID" value="GMH13743.1"/>
    <property type="molecule type" value="Genomic_DNA"/>
</dbReference>
<evidence type="ECO:0000313" key="1">
    <source>
        <dbReference type="EMBL" id="GMH13743.1"/>
    </source>
</evidence>
<protein>
    <submittedName>
        <fullName evidence="1">Uncharacterized protein</fullName>
    </submittedName>
</protein>
<proteinExistence type="predicted"/>
<gene>
    <name evidence="1" type="ORF">Nepgr_015584</name>
</gene>
<organism evidence="1 2">
    <name type="scientific">Nepenthes gracilis</name>
    <name type="common">Slender pitcher plant</name>
    <dbReference type="NCBI Taxonomy" id="150966"/>
    <lineage>
        <taxon>Eukaryota</taxon>
        <taxon>Viridiplantae</taxon>
        <taxon>Streptophyta</taxon>
        <taxon>Embryophyta</taxon>
        <taxon>Tracheophyta</taxon>
        <taxon>Spermatophyta</taxon>
        <taxon>Magnoliopsida</taxon>
        <taxon>eudicotyledons</taxon>
        <taxon>Gunneridae</taxon>
        <taxon>Pentapetalae</taxon>
        <taxon>Caryophyllales</taxon>
        <taxon>Nepenthaceae</taxon>
        <taxon>Nepenthes</taxon>
    </lineage>
</organism>
<dbReference type="AlphaFoldDB" id="A0AAD3SLD4"/>
<name>A0AAD3SLD4_NEPGR</name>
<keyword evidence="2" id="KW-1185">Reference proteome</keyword>
<reference evidence="1" key="1">
    <citation type="submission" date="2023-05" db="EMBL/GenBank/DDBJ databases">
        <title>Nepenthes gracilis genome sequencing.</title>
        <authorList>
            <person name="Fukushima K."/>
        </authorList>
    </citation>
    <scope>NUCLEOTIDE SEQUENCE</scope>
    <source>
        <strain evidence="1">SING2019-196</strain>
    </source>
</reference>
<dbReference type="PANTHER" id="PTHR31115">
    <property type="entry name" value="OS05G0107300 PROTEIN"/>
    <property type="match status" value="1"/>
</dbReference>
<dbReference type="Proteomes" id="UP001279734">
    <property type="component" value="Unassembled WGS sequence"/>
</dbReference>
<accession>A0AAD3SLD4</accession>
<dbReference type="PANTHER" id="PTHR31115:SF3">
    <property type="entry name" value="EXPRESSED PROTEIN"/>
    <property type="match status" value="1"/>
</dbReference>